<evidence type="ECO:0000313" key="2">
    <source>
        <dbReference type="EMBL" id="PZR07095.1"/>
    </source>
</evidence>
<evidence type="ECO:0000259" key="1">
    <source>
        <dbReference type="Pfam" id="PF21818"/>
    </source>
</evidence>
<dbReference type="InterPro" id="IPR049251">
    <property type="entry name" value="DUF6884"/>
</dbReference>
<dbReference type="AlphaFoldDB" id="A0A2W5T6K3"/>
<dbReference type="Proteomes" id="UP000249061">
    <property type="component" value="Unassembled WGS sequence"/>
</dbReference>
<comment type="caution">
    <text evidence="2">The sequence shown here is derived from an EMBL/GenBank/DDBJ whole genome shotgun (WGS) entry which is preliminary data.</text>
</comment>
<feature type="domain" description="DUF6884" evidence="1">
    <location>
        <begin position="58"/>
        <end position="186"/>
    </location>
</feature>
<organism evidence="2 3">
    <name type="scientific">Archangium gephyra</name>
    <dbReference type="NCBI Taxonomy" id="48"/>
    <lineage>
        <taxon>Bacteria</taxon>
        <taxon>Pseudomonadati</taxon>
        <taxon>Myxococcota</taxon>
        <taxon>Myxococcia</taxon>
        <taxon>Myxococcales</taxon>
        <taxon>Cystobacterineae</taxon>
        <taxon>Archangiaceae</taxon>
        <taxon>Archangium</taxon>
    </lineage>
</organism>
<reference evidence="2 3" key="1">
    <citation type="submission" date="2017-08" db="EMBL/GenBank/DDBJ databases">
        <title>Infants hospitalized years apart are colonized by the same room-sourced microbial strains.</title>
        <authorList>
            <person name="Brooks B."/>
            <person name="Olm M.R."/>
            <person name="Firek B.A."/>
            <person name="Baker R."/>
            <person name="Thomas B.C."/>
            <person name="Morowitz M.J."/>
            <person name="Banfield J.F."/>
        </authorList>
    </citation>
    <scope>NUCLEOTIDE SEQUENCE [LARGE SCALE GENOMIC DNA]</scope>
    <source>
        <strain evidence="2">S2_003_000_R2_14</strain>
    </source>
</reference>
<dbReference type="Pfam" id="PF21818">
    <property type="entry name" value="DUF6884"/>
    <property type="match status" value="1"/>
</dbReference>
<gene>
    <name evidence="2" type="ORF">DI536_28990</name>
</gene>
<dbReference type="EMBL" id="QFQP01000034">
    <property type="protein sequence ID" value="PZR07095.1"/>
    <property type="molecule type" value="Genomic_DNA"/>
</dbReference>
<name>A0A2W5T6K3_9BACT</name>
<protein>
    <recommendedName>
        <fullName evidence="1">DUF6884 domain-containing protein</fullName>
    </recommendedName>
</protein>
<proteinExistence type="predicted"/>
<sequence length="195" mass="21376">MSDEHATSQLEAELLELDAQLAAGDASARVELPGEAWQRLVRLAKGEHLARRKPYALAVLACSATKLNRRAPARELYTGELFTLSRQLAELVAERFVILSAMHGVVASDVELEPYNWQLTARAAPAWSAVVASALKLELAQQFGKCLWLAPDTYSRPIARHDRSLADVGDRPLKGLGIGQQKARLAELIAEARRS</sequence>
<accession>A0A2W5T6K3</accession>
<evidence type="ECO:0000313" key="3">
    <source>
        <dbReference type="Proteomes" id="UP000249061"/>
    </source>
</evidence>